<dbReference type="RefSeq" id="WP_134505273.1">
    <property type="nucleotide sequence ID" value="NZ_FNIB01000009.1"/>
</dbReference>
<dbReference type="EMBL" id="SOFD01000028">
    <property type="protein sequence ID" value="TFB76084.1"/>
    <property type="molecule type" value="Genomic_DNA"/>
</dbReference>
<gene>
    <name evidence="1" type="ORF">E3O21_11560</name>
</gene>
<proteinExistence type="predicted"/>
<dbReference type="Proteomes" id="UP000298252">
    <property type="component" value="Unassembled WGS sequence"/>
</dbReference>
<evidence type="ECO:0000313" key="1">
    <source>
        <dbReference type="EMBL" id="TFB76084.1"/>
    </source>
</evidence>
<evidence type="ECO:0000313" key="2">
    <source>
        <dbReference type="Proteomes" id="UP000298252"/>
    </source>
</evidence>
<name>A0ABY2I0T3_9MICO</name>
<accession>A0ABY2I0T3</accession>
<comment type="caution">
    <text evidence="1">The sequence shown here is derived from an EMBL/GenBank/DDBJ whole genome shotgun (WGS) entry which is preliminary data.</text>
</comment>
<sequence>MRGTLAAAHDPLMKRPPILHAYAIATTIEPIFYALHEDGGASASVRAGARWEPSSGAFFEIGSPAVVNLESGCFIGGIVIENAVRILGPQPRPTS</sequence>
<reference evidence="1 2" key="1">
    <citation type="submission" date="2019-03" db="EMBL/GenBank/DDBJ databases">
        <title>Genomics of glacier-inhabiting Cryobacterium strains.</title>
        <authorList>
            <person name="Liu Q."/>
            <person name="Xin Y.-H."/>
        </authorList>
    </citation>
    <scope>NUCLEOTIDE SEQUENCE [LARGE SCALE GENOMIC DNA]</scope>
    <source>
        <strain evidence="1 2">Hh8</strain>
    </source>
</reference>
<protein>
    <submittedName>
        <fullName evidence="1">Uncharacterized protein</fullName>
    </submittedName>
</protein>
<keyword evidence="2" id="KW-1185">Reference proteome</keyword>
<organism evidence="1 2">
    <name type="scientific">Cryobacterium flavum</name>
    <dbReference type="NCBI Taxonomy" id="1424659"/>
    <lineage>
        <taxon>Bacteria</taxon>
        <taxon>Bacillati</taxon>
        <taxon>Actinomycetota</taxon>
        <taxon>Actinomycetes</taxon>
        <taxon>Micrococcales</taxon>
        <taxon>Microbacteriaceae</taxon>
        <taxon>Cryobacterium</taxon>
    </lineage>
</organism>